<dbReference type="Proteomes" id="UP001267638">
    <property type="component" value="Unassembled WGS sequence"/>
</dbReference>
<keyword evidence="2" id="KW-1185">Reference proteome</keyword>
<evidence type="ECO:0000313" key="2">
    <source>
        <dbReference type="Proteomes" id="UP001267638"/>
    </source>
</evidence>
<accession>A0ABU1X088</accession>
<reference evidence="1 2" key="1">
    <citation type="submission" date="2023-07" db="EMBL/GenBank/DDBJ databases">
        <title>Sorghum-associated microbial communities from plants grown in Nebraska, USA.</title>
        <authorList>
            <person name="Schachtman D."/>
        </authorList>
    </citation>
    <scope>NUCLEOTIDE SEQUENCE [LARGE SCALE GENOMIC DNA]</scope>
    <source>
        <strain evidence="1 2">4256</strain>
    </source>
</reference>
<sequence length="173" mass="19234">MPLPFRALMGMDKKIAGLPQWSEPDGPDKGIRLAASLDVGEATLQGLELIGRARIDSPQADISFSLTYFPTSSRRDAVSLARLDWRPRTSHTNNDEHSPPALFMVEISGTHHHSFELNWLSAHGRPLKWLPVAEPINPDFQGFIDLLDGVGKIFRINDIGVIPEPSWAQDLFS</sequence>
<gene>
    <name evidence="1" type="ORF">J2W40_001806</name>
</gene>
<name>A0ABU1X088_SPHXE</name>
<dbReference type="EMBL" id="JAVDWV010000007">
    <property type="protein sequence ID" value="MDR7154988.1"/>
    <property type="molecule type" value="Genomic_DNA"/>
</dbReference>
<protein>
    <submittedName>
        <fullName evidence="1">Uncharacterized protein</fullName>
    </submittedName>
</protein>
<organism evidence="1 2">
    <name type="scientific">Sphingobium xenophagum</name>
    <dbReference type="NCBI Taxonomy" id="121428"/>
    <lineage>
        <taxon>Bacteria</taxon>
        <taxon>Pseudomonadati</taxon>
        <taxon>Pseudomonadota</taxon>
        <taxon>Alphaproteobacteria</taxon>
        <taxon>Sphingomonadales</taxon>
        <taxon>Sphingomonadaceae</taxon>
        <taxon>Sphingobium</taxon>
    </lineage>
</organism>
<evidence type="ECO:0000313" key="1">
    <source>
        <dbReference type="EMBL" id="MDR7154988.1"/>
    </source>
</evidence>
<proteinExistence type="predicted"/>
<comment type="caution">
    <text evidence="1">The sequence shown here is derived from an EMBL/GenBank/DDBJ whole genome shotgun (WGS) entry which is preliminary data.</text>
</comment>